<name>A0ABW4Z766_9BACT</name>
<dbReference type="PANTHER" id="PTHR13501">
    <property type="entry name" value="CHLOROPLAST 50S RIBOSOMAL PROTEIN L22-RELATED"/>
    <property type="match status" value="1"/>
</dbReference>
<dbReference type="InterPro" id="IPR047867">
    <property type="entry name" value="Ribosomal_uL22_bac/org-type"/>
</dbReference>
<evidence type="ECO:0000256" key="1">
    <source>
        <dbReference type="ARBA" id="ARBA00009451"/>
    </source>
</evidence>
<organism evidence="11 12">
    <name type="scientific">Rubritalea tangerina</name>
    <dbReference type="NCBI Taxonomy" id="430798"/>
    <lineage>
        <taxon>Bacteria</taxon>
        <taxon>Pseudomonadati</taxon>
        <taxon>Verrucomicrobiota</taxon>
        <taxon>Verrucomicrobiia</taxon>
        <taxon>Verrucomicrobiales</taxon>
        <taxon>Rubritaleaceae</taxon>
        <taxon>Rubritalea</taxon>
    </lineage>
</organism>
<evidence type="ECO:0000256" key="2">
    <source>
        <dbReference type="ARBA" id="ARBA00022730"/>
    </source>
</evidence>
<keyword evidence="4 7" id="KW-0689">Ribosomal protein</keyword>
<keyword evidence="12" id="KW-1185">Reference proteome</keyword>
<dbReference type="InterPro" id="IPR005727">
    <property type="entry name" value="Ribosomal_uL22_bac/chlpt-type"/>
</dbReference>
<protein>
    <recommendedName>
        <fullName evidence="6 7">Large ribosomal subunit protein uL22</fullName>
    </recommendedName>
</protein>
<evidence type="ECO:0000256" key="9">
    <source>
        <dbReference type="RuleBase" id="RU004006"/>
    </source>
</evidence>
<evidence type="ECO:0000256" key="5">
    <source>
        <dbReference type="ARBA" id="ARBA00023274"/>
    </source>
</evidence>
<evidence type="ECO:0000256" key="7">
    <source>
        <dbReference type="HAMAP-Rule" id="MF_01331"/>
    </source>
</evidence>
<dbReference type="Proteomes" id="UP001597389">
    <property type="component" value="Unassembled WGS sequence"/>
</dbReference>
<accession>A0ABW4Z766</accession>
<evidence type="ECO:0000313" key="11">
    <source>
        <dbReference type="EMBL" id="MFD2157709.1"/>
    </source>
</evidence>
<dbReference type="InterPro" id="IPR036394">
    <property type="entry name" value="Ribosomal_uL22_sf"/>
</dbReference>
<dbReference type="InterPro" id="IPR018260">
    <property type="entry name" value="Ribosomal_uL22_CS"/>
</dbReference>
<comment type="similarity">
    <text evidence="1 7 8">Belongs to the universal ribosomal protein uL22 family.</text>
</comment>
<evidence type="ECO:0000256" key="6">
    <source>
        <dbReference type="ARBA" id="ARBA00035207"/>
    </source>
</evidence>
<dbReference type="HAMAP" id="MF_01331_B">
    <property type="entry name" value="Ribosomal_uL22_B"/>
    <property type="match status" value="1"/>
</dbReference>
<dbReference type="NCBIfam" id="TIGR01044">
    <property type="entry name" value="rplV_bact"/>
    <property type="match status" value="1"/>
</dbReference>
<dbReference type="PANTHER" id="PTHR13501:SF8">
    <property type="entry name" value="LARGE RIBOSOMAL SUBUNIT PROTEIN UL22M"/>
    <property type="match status" value="1"/>
</dbReference>
<gene>
    <name evidence="7 11" type="primary">rplV</name>
    <name evidence="11" type="ORF">ACFSW8_02225</name>
</gene>
<reference evidence="12" key="1">
    <citation type="journal article" date="2019" name="Int. J. Syst. Evol. Microbiol.">
        <title>The Global Catalogue of Microorganisms (GCM) 10K type strain sequencing project: providing services to taxonomists for standard genome sequencing and annotation.</title>
        <authorList>
            <consortium name="The Broad Institute Genomics Platform"/>
            <consortium name="The Broad Institute Genome Sequencing Center for Infectious Disease"/>
            <person name="Wu L."/>
            <person name="Ma J."/>
        </authorList>
    </citation>
    <scope>NUCLEOTIDE SEQUENCE [LARGE SCALE GENOMIC DNA]</scope>
    <source>
        <strain evidence="12">CCUG 57942</strain>
    </source>
</reference>
<proteinExistence type="inferred from homology"/>
<keyword evidence="3 7" id="KW-0694">RNA-binding</keyword>
<dbReference type="EMBL" id="JBHUJB010000011">
    <property type="protein sequence ID" value="MFD2157709.1"/>
    <property type="molecule type" value="Genomic_DNA"/>
</dbReference>
<sequence length="113" mass="12250">MEVKSTYKYARVSAKKARDVAREIQGLPVSSALDALTFTPKKSAALIAKTLKSAIANAENNFELDADELFVKEAVIGEGPTFKRFKPRARGSAGGIRKRTSHIFITLAPKAEA</sequence>
<evidence type="ECO:0000256" key="4">
    <source>
        <dbReference type="ARBA" id="ARBA00022980"/>
    </source>
</evidence>
<comment type="function">
    <text evidence="7">The globular domain of the protein is located near the polypeptide exit tunnel on the outside of the subunit, while an extended beta-hairpin is found that lines the wall of the exit tunnel in the center of the 70S ribosome.</text>
</comment>
<keyword evidence="2 7" id="KW-0699">rRNA-binding</keyword>
<dbReference type="CDD" id="cd00336">
    <property type="entry name" value="Ribosomal_L22"/>
    <property type="match status" value="1"/>
</dbReference>
<evidence type="ECO:0000256" key="10">
    <source>
        <dbReference type="RuleBase" id="RU004008"/>
    </source>
</evidence>
<evidence type="ECO:0000256" key="8">
    <source>
        <dbReference type="RuleBase" id="RU004005"/>
    </source>
</evidence>
<comment type="subunit">
    <text evidence="7 9">Part of the 50S ribosomal subunit.</text>
</comment>
<dbReference type="InterPro" id="IPR001063">
    <property type="entry name" value="Ribosomal_uL22"/>
</dbReference>
<keyword evidence="5 7" id="KW-0687">Ribonucleoprotein</keyword>
<evidence type="ECO:0000256" key="3">
    <source>
        <dbReference type="ARBA" id="ARBA00022884"/>
    </source>
</evidence>
<comment type="caution">
    <text evidence="11">The sequence shown here is derived from an EMBL/GenBank/DDBJ whole genome shotgun (WGS) entry which is preliminary data.</text>
</comment>
<dbReference type="RefSeq" id="WP_377089220.1">
    <property type="nucleotide sequence ID" value="NZ_JBHSJL010000014.1"/>
</dbReference>
<evidence type="ECO:0000313" key="12">
    <source>
        <dbReference type="Proteomes" id="UP001597389"/>
    </source>
</evidence>
<comment type="function">
    <text evidence="7 10">This protein binds specifically to 23S rRNA; its binding is stimulated by other ribosomal proteins, e.g., L4, L17, and L20. It is important during the early stages of 50S assembly. It makes multiple contacts with different domains of the 23S rRNA in the assembled 50S subunit and ribosome.</text>
</comment>
<dbReference type="GO" id="GO:0005840">
    <property type="term" value="C:ribosome"/>
    <property type="evidence" value="ECO:0007669"/>
    <property type="project" value="UniProtKB-KW"/>
</dbReference>
<dbReference type="Pfam" id="PF00237">
    <property type="entry name" value="Ribosomal_L22"/>
    <property type="match status" value="1"/>
</dbReference>
<dbReference type="PROSITE" id="PS00464">
    <property type="entry name" value="RIBOSOMAL_L22"/>
    <property type="match status" value="1"/>
</dbReference>
<dbReference type="SUPFAM" id="SSF54843">
    <property type="entry name" value="Ribosomal protein L22"/>
    <property type="match status" value="1"/>
</dbReference>
<dbReference type="Gene3D" id="3.90.470.10">
    <property type="entry name" value="Ribosomal protein L22/L17"/>
    <property type="match status" value="1"/>
</dbReference>